<feature type="domain" description="DUF4378" evidence="3">
    <location>
        <begin position="834"/>
        <end position="979"/>
    </location>
</feature>
<evidence type="ECO:0000259" key="3">
    <source>
        <dbReference type="Pfam" id="PF14309"/>
    </source>
</evidence>
<proteinExistence type="predicted"/>
<dbReference type="PANTHER" id="PTHR46836">
    <property type="entry name" value="AFADIN"/>
    <property type="match status" value="1"/>
</dbReference>
<dbReference type="Pfam" id="PF14309">
    <property type="entry name" value="DUF4378"/>
    <property type="match status" value="1"/>
</dbReference>
<feature type="domain" description="DUF3741" evidence="4">
    <location>
        <begin position="82"/>
        <end position="97"/>
    </location>
</feature>
<dbReference type="PANTHER" id="PTHR46836:SF4">
    <property type="entry name" value="DUF4378 DOMAIN-CONTAINING PROTEIN"/>
    <property type="match status" value="1"/>
</dbReference>
<organism evidence="5">
    <name type="scientific">Setaria italica</name>
    <name type="common">Foxtail millet</name>
    <name type="synonym">Panicum italicum</name>
    <dbReference type="NCBI Taxonomy" id="4555"/>
    <lineage>
        <taxon>Eukaryota</taxon>
        <taxon>Viridiplantae</taxon>
        <taxon>Streptophyta</taxon>
        <taxon>Embryophyta</taxon>
        <taxon>Tracheophyta</taxon>
        <taxon>Spermatophyta</taxon>
        <taxon>Magnoliopsida</taxon>
        <taxon>Liliopsida</taxon>
        <taxon>Poales</taxon>
        <taxon>Poaceae</taxon>
        <taxon>PACMAD clade</taxon>
        <taxon>Panicoideae</taxon>
        <taxon>Panicodae</taxon>
        <taxon>Paniceae</taxon>
        <taxon>Cenchrinae</taxon>
        <taxon>Setaria</taxon>
    </lineage>
</organism>
<dbReference type="AlphaFoldDB" id="A0A368Q9R8"/>
<dbReference type="OrthoDB" id="1925259at2759"/>
<evidence type="ECO:0000313" key="5">
    <source>
        <dbReference type="EMBL" id="RCV14689.1"/>
    </source>
</evidence>
<dbReference type="Pfam" id="PF14383">
    <property type="entry name" value="VARLMGL"/>
    <property type="match status" value="1"/>
</dbReference>
<reference evidence="5" key="1">
    <citation type="journal article" date="2012" name="Nat. Biotechnol.">
        <title>Reference genome sequence of the model plant Setaria.</title>
        <authorList>
            <person name="Bennetzen J.L."/>
            <person name="Schmutz J."/>
            <person name="Wang H."/>
            <person name="Percifield R."/>
            <person name="Hawkins J."/>
            <person name="Pontaroli A.C."/>
            <person name="Estep M."/>
            <person name="Feng L."/>
            <person name="Vaughn J.N."/>
            <person name="Grimwood J."/>
            <person name="Jenkins J."/>
            <person name="Barry K."/>
            <person name="Lindquist E."/>
            <person name="Hellsten U."/>
            <person name="Deshpande S."/>
            <person name="Wang X."/>
            <person name="Wu X."/>
            <person name="Mitros T."/>
            <person name="Triplett J."/>
            <person name="Yang X."/>
            <person name="Ye C.Y."/>
            <person name="Mauro-Herrera M."/>
            <person name="Wang L."/>
            <person name="Li P."/>
            <person name="Sharma M."/>
            <person name="Sharma R."/>
            <person name="Ronald P.C."/>
            <person name="Panaud O."/>
            <person name="Kellogg E.A."/>
            <person name="Brutnell T.P."/>
            <person name="Doust A.N."/>
            <person name="Tuskan G.A."/>
            <person name="Rokhsar D."/>
            <person name="Devos K.M."/>
        </authorList>
    </citation>
    <scope>NUCLEOTIDE SEQUENCE [LARGE SCALE GENOMIC DNA]</scope>
    <source>
        <strain evidence="5">Yugu1</strain>
    </source>
</reference>
<feature type="domain" description="DUF3741" evidence="2">
    <location>
        <begin position="181"/>
        <end position="224"/>
    </location>
</feature>
<dbReference type="KEGG" id="sita:101760770"/>
<dbReference type="InterPro" id="IPR022212">
    <property type="entry name" value="DUF3741"/>
</dbReference>
<dbReference type="EMBL" id="CM003529">
    <property type="protein sequence ID" value="RCV14689.1"/>
    <property type="molecule type" value="Genomic_DNA"/>
</dbReference>
<dbReference type="InterPro" id="IPR025486">
    <property type="entry name" value="DUF4378"/>
</dbReference>
<dbReference type="Pfam" id="PF12552">
    <property type="entry name" value="DUF3741"/>
    <property type="match status" value="1"/>
</dbReference>
<protein>
    <recommendedName>
        <fullName evidence="6">DUF4378 domain-containing protein</fullName>
    </recommendedName>
</protein>
<feature type="compositionally biased region" description="Basic residues" evidence="1">
    <location>
        <begin position="271"/>
        <end position="281"/>
    </location>
</feature>
<gene>
    <name evidence="5" type="ORF">SETIT_2G444800v2</name>
</gene>
<feature type="compositionally biased region" description="Basic residues" evidence="1">
    <location>
        <begin position="1"/>
        <end position="10"/>
    </location>
</feature>
<reference evidence="5" key="2">
    <citation type="submission" date="2015-07" db="EMBL/GenBank/DDBJ databases">
        <authorList>
            <person name="Noorani M."/>
        </authorList>
    </citation>
    <scope>NUCLEOTIDE SEQUENCE</scope>
    <source>
        <strain evidence="5">Yugu1</strain>
    </source>
</reference>
<evidence type="ECO:0000256" key="1">
    <source>
        <dbReference type="SAM" id="MobiDB-lite"/>
    </source>
</evidence>
<feature type="region of interest" description="Disordered" evidence="1">
    <location>
        <begin position="737"/>
        <end position="760"/>
    </location>
</feature>
<accession>A0A368Q9R8</accession>
<evidence type="ECO:0000259" key="2">
    <source>
        <dbReference type="Pfam" id="PF12552"/>
    </source>
</evidence>
<feature type="compositionally biased region" description="Basic and acidic residues" evidence="1">
    <location>
        <begin position="740"/>
        <end position="750"/>
    </location>
</feature>
<evidence type="ECO:0000259" key="4">
    <source>
        <dbReference type="Pfam" id="PF14383"/>
    </source>
</evidence>
<dbReference type="STRING" id="4555.A0A368Q9R8"/>
<feature type="region of interest" description="Disordered" evidence="1">
    <location>
        <begin position="1"/>
        <end position="49"/>
    </location>
</feature>
<dbReference type="InterPro" id="IPR032795">
    <property type="entry name" value="DUF3741-assoc"/>
</dbReference>
<feature type="region of interest" description="Disordered" evidence="1">
    <location>
        <begin position="271"/>
        <end position="312"/>
    </location>
</feature>
<name>A0A368Q9R8_SETIT</name>
<evidence type="ECO:0008006" key="6">
    <source>
        <dbReference type="Google" id="ProtNLM"/>
    </source>
</evidence>
<sequence length="986" mass="108992">MRGHTRRRGRSQGSDDHGPHPSVVADPHLANDIGSSRKQGTPRILSDSLFGGDRLCSSKGVGSTPMKMLIDDEVSGDVRHASPGIVGRLMGLDTMPSFGARSHSTHSGICPQFMSPGSSCDKNGFSGDVPHKSSTVEIPEFKDVFEVMEAARMKTQSLSSGCTNICSGLDKVNSADMNFVRQKFMDAKHLSTKESLQRSKEFDGALEALVSNKDLLLEFLQKSNHVPMKNCTDLSSPFSAVNHITVLKPSRRLKFVDADIINPQEDTKRCCRAPKGVKHPPRNPCADHSSQPPEEDASSFRQKFSRSSFKERIDTEGSPTCIVVLKPCLDKTENMEGAYPLTYEMFQSGCRKPRAPLNYGNAAPSRHTEEYMYQMSTGKCDVLGRGGKGSIEIAREVTKEMRRAVRGGIGGNRRFSPDIGPFNGDAQASLSLSMANLKSSEEYRRSNCCHDAWDGPNSGYSPTYSTKTSIRKEAKRRLSDRWKMAHQYQHPSQDANSFSTLGDMLALSDKEVSKFTSGSLTCCKCPKRELHRDGMPGSCSYPLGISSNDGWKDESVPNTTRLKSLSSSCISRKSLKMTSRKENSTLSEFSVLKDIVKVADELVHGRPMRSLVRSSTHHCDESDVPSLGEDESMVTECEIHANLEEPACSVAVPDSSEERLVQPANSKHILSAQCYLDSSCMVPEWQDEAQASVAGNLVMHQEPTWVLDDHIASSSPSNSANETEEHVLDHCRGNAFTSKPMEESASHEDDQPSPLSVCESSLGAEDGCSGGFEKISADLQELRMQLRLLKMEATGNADETELALSSDDGVSASCKPLDEACQTSDTFWDADERDFAYVLDMLTCLGIKSDEQDFQLNACYLWEYPAGSDVYDSLEKKYGKHMVWPQSERRFLFDLTFDALMDVVTSLTHSGMAKKWHSKKSDKEGVLDDVWGRVCRQRREAECFQEERLMGVGWLDCEDVTYEIAGELESMLGDDLLEEVTAELLL</sequence>